<dbReference type="RefSeq" id="WP_011420888.1">
    <property type="nucleotide sequence ID" value="NC_007760.1"/>
</dbReference>
<evidence type="ECO:0000313" key="6">
    <source>
        <dbReference type="Proteomes" id="UP000001935"/>
    </source>
</evidence>
<accession>Q2IIX1</accession>
<dbReference type="EMBL" id="CP000251">
    <property type="protein sequence ID" value="ABC81605.1"/>
    <property type="molecule type" value="Genomic_DNA"/>
</dbReference>
<evidence type="ECO:0000256" key="3">
    <source>
        <dbReference type="SAM" id="MobiDB-lite"/>
    </source>
</evidence>
<dbReference type="SUPFAM" id="SSF53335">
    <property type="entry name" value="S-adenosyl-L-methionine-dependent methyltransferases"/>
    <property type="match status" value="1"/>
</dbReference>
<evidence type="ECO:0000256" key="1">
    <source>
        <dbReference type="ARBA" id="ARBA00022603"/>
    </source>
</evidence>
<dbReference type="InterPro" id="IPR029063">
    <property type="entry name" value="SAM-dependent_MTases_sf"/>
</dbReference>
<dbReference type="eggNOG" id="COG0500">
    <property type="taxonomic scope" value="Bacteria"/>
</dbReference>
<dbReference type="Gene3D" id="3.40.50.150">
    <property type="entry name" value="Vaccinia Virus protein VP39"/>
    <property type="match status" value="1"/>
</dbReference>
<dbReference type="CDD" id="cd02440">
    <property type="entry name" value="AdoMet_MTases"/>
    <property type="match status" value="1"/>
</dbReference>
<dbReference type="PANTHER" id="PTHR43861">
    <property type="entry name" value="TRANS-ACONITATE 2-METHYLTRANSFERASE-RELATED"/>
    <property type="match status" value="1"/>
</dbReference>
<dbReference type="AlphaFoldDB" id="Q2IIX1"/>
<dbReference type="STRING" id="290397.Adeh_1833"/>
<keyword evidence="1 5" id="KW-0489">Methyltransferase</keyword>
<dbReference type="KEGG" id="ade:Adeh_1833"/>
<keyword evidence="2 5" id="KW-0808">Transferase</keyword>
<feature type="region of interest" description="Disordered" evidence="3">
    <location>
        <begin position="163"/>
        <end position="186"/>
    </location>
</feature>
<evidence type="ECO:0000313" key="5">
    <source>
        <dbReference type="EMBL" id="ABC81605.1"/>
    </source>
</evidence>
<dbReference type="OrthoDB" id="5298787at2"/>
<feature type="compositionally biased region" description="Basic and acidic residues" evidence="3">
    <location>
        <begin position="164"/>
        <end position="173"/>
    </location>
</feature>
<proteinExistence type="predicted"/>
<name>Q2IIX1_ANADE</name>
<dbReference type="HOGENOM" id="CLU_069129_1_2_7"/>
<protein>
    <submittedName>
        <fullName evidence="5">Methyltransferase type 11</fullName>
    </submittedName>
</protein>
<organism evidence="5 6">
    <name type="scientific">Anaeromyxobacter dehalogenans (strain 2CP-C)</name>
    <dbReference type="NCBI Taxonomy" id="290397"/>
    <lineage>
        <taxon>Bacteria</taxon>
        <taxon>Pseudomonadati</taxon>
        <taxon>Myxococcota</taxon>
        <taxon>Myxococcia</taxon>
        <taxon>Myxococcales</taxon>
        <taxon>Cystobacterineae</taxon>
        <taxon>Anaeromyxobacteraceae</taxon>
        <taxon>Anaeromyxobacter</taxon>
    </lineage>
</organism>
<dbReference type="Proteomes" id="UP000001935">
    <property type="component" value="Chromosome"/>
</dbReference>
<evidence type="ECO:0000256" key="2">
    <source>
        <dbReference type="ARBA" id="ARBA00022679"/>
    </source>
</evidence>
<dbReference type="GO" id="GO:0008168">
    <property type="term" value="F:methyltransferase activity"/>
    <property type="evidence" value="ECO:0007669"/>
    <property type="project" value="UniProtKB-KW"/>
</dbReference>
<reference evidence="5" key="1">
    <citation type="submission" date="2006-01" db="EMBL/GenBank/DDBJ databases">
        <title>Complete sequence of Anaeromyxobacter dehalogenans 2CP-C.</title>
        <authorList>
            <consortium name="US DOE Joint Genome Institute"/>
            <person name="Copeland A."/>
            <person name="Lucas S."/>
            <person name="Lapidus A."/>
            <person name="Barry K."/>
            <person name="Detter J.C."/>
            <person name="Glavina T."/>
            <person name="Hammon N."/>
            <person name="Israni S."/>
            <person name="Pitluck S."/>
            <person name="Brettin T."/>
            <person name="Bruce D."/>
            <person name="Han C."/>
            <person name="Tapia R."/>
            <person name="Gilna P."/>
            <person name="Kiss H."/>
            <person name="Schmutz J."/>
            <person name="Larimer F."/>
            <person name="Land M."/>
            <person name="Kyrpides N."/>
            <person name="Anderson I."/>
            <person name="Sanford R.A."/>
            <person name="Ritalahti K.M."/>
            <person name="Thomas H.S."/>
            <person name="Kirby J.R."/>
            <person name="Zhulin I.B."/>
            <person name="Loeffler F.E."/>
            <person name="Richardson P."/>
        </authorList>
    </citation>
    <scope>NUCLEOTIDE SEQUENCE</scope>
    <source>
        <strain evidence="5">2CP-C</strain>
    </source>
</reference>
<dbReference type="Pfam" id="PF13649">
    <property type="entry name" value="Methyltransf_25"/>
    <property type="match status" value="1"/>
</dbReference>
<dbReference type="InterPro" id="IPR041698">
    <property type="entry name" value="Methyltransf_25"/>
</dbReference>
<sequence length="264" mass="28158">MDGSPAPHWSDGYYGALYLEPIADLLTPRLTALEAEVIAGLLRLGPRDRVLDLACGHGRHARALAGRVRAVVGLERSAAYLARARASTPTPAPGGEPGPAWLRADLRALPLRPGAFDAAFSWYASLFMFDDAGNAACLAALAAAIRPGGRLLVHHANPLRLARQPRDASRRTLPDGSVVEETSEFDPATGVDRCERRLVRPSGAVLAGTAELRYYRPSEWRTLAAGAGLRVLELTSTTGAGEHPGRELDPEAPDLIALLEKPIT</sequence>
<gene>
    <name evidence="5" type="ordered locus">Adeh_1833</name>
</gene>
<feature type="domain" description="Methyltransferase" evidence="4">
    <location>
        <begin position="50"/>
        <end position="149"/>
    </location>
</feature>
<dbReference type="PANTHER" id="PTHR43861:SF1">
    <property type="entry name" value="TRANS-ACONITATE 2-METHYLTRANSFERASE"/>
    <property type="match status" value="1"/>
</dbReference>
<dbReference type="GO" id="GO:0032259">
    <property type="term" value="P:methylation"/>
    <property type="evidence" value="ECO:0007669"/>
    <property type="project" value="UniProtKB-KW"/>
</dbReference>
<evidence type="ECO:0000259" key="4">
    <source>
        <dbReference type="Pfam" id="PF13649"/>
    </source>
</evidence>